<keyword evidence="3" id="KW-1185">Reference proteome</keyword>
<evidence type="ECO:0000313" key="2">
    <source>
        <dbReference type="EMBL" id="KAJ1115734.1"/>
    </source>
</evidence>
<sequence>MDRRVLQAMQLLREAGRLDLLPEDAARRARPPRRAGWRPLLRHARYLVGVVGGRRHRSQSLRRCLVTNWTRWVVAFPKEDVLTQELLSGPPVLSAEREPHQSRHRNQDHSITVGTVVEP</sequence>
<feature type="compositionally biased region" description="Basic and acidic residues" evidence="1">
    <location>
        <begin position="95"/>
        <end position="108"/>
    </location>
</feature>
<feature type="region of interest" description="Disordered" evidence="1">
    <location>
        <begin position="92"/>
        <end position="119"/>
    </location>
</feature>
<protein>
    <submittedName>
        <fullName evidence="2">Uncharacterized protein</fullName>
    </submittedName>
</protein>
<evidence type="ECO:0000313" key="3">
    <source>
        <dbReference type="Proteomes" id="UP001066276"/>
    </source>
</evidence>
<dbReference type="Proteomes" id="UP001066276">
    <property type="component" value="Chromosome 8"/>
</dbReference>
<proteinExistence type="predicted"/>
<gene>
    <name evidence="2" type="ORF">NDU88_003956</name>
</gene>
<dbReference type="EMBL" id="JANPWB010000012">
    <property type="protein sequence ID" value="KAJ1115734.1"/>
    <property type="molecule type" value="Genomic_DNA"/>
</dbReference>
<organism evidence="2 3">
    <name type="scientific">Pleurodeles waltl</name>
    <name type="common">Iberian ribbed newt</name>
    <dbReference type="NCBI Taxonomy" id="8319"/>
    <lineage>
        <taxon>Eukaryota</taxon>
        <taxon>Metazoa</taxon>
        <taxon>Chordata</taxon>
        <taxon>Craniata</taxon>
        <taxon>Vertebrata</taxon>
        <taxon>Euteleostomi</taxon>
        <taxon>Amphibia</taxon>
        <taxon>Batrachia</taxon>
        <taxon>Caudata</taxon>
        <taxon>Salamandroidea</taxon>
        <taxon>Salamandridae</taxon>
        <taxon>Pleurodelinae</taxon>
        <taxon>Pleurodeles</taxon>
    </lineage>
</organism>
<accession>A0AAV7NKT4</accession>
<name>A0AAV7NKT4_PLEWA</name>
<dbReference type="AlphaFoldDB" id="A0AAV7NKT4"/>
<evidence type="ECO:0000256" key="1">
    <source>
        <dbReference type="SAM" id="MobiDB-lite"/>
    </source>
</evidence>
<comment type="caution">
    <text evidence="2">The sequence shown here is derived from an EMBL/GenBank/DDBJ whole genome shotgun (WGS) entry which is preliminary data.</text>
</comment>
<reference evidence="2" key="1">
    <citation type="journal article" date="2022" name="bioRxiv">
        <title>Sequencing and chromosome-scale assembly of the giantPleurodeles waltlgenome.</title>
        <authorList>
            <person name="Brown T."/>
            <person name="Elewa A."/>
            <person name="Iarovenko S."/>
            <person name="Subramanian E."/>
            <person name="Araus A.J."/>
            <person name="Petzold A."/>
            <person name="Susuki M."/>
            <person name="Suzuki K.-i.T."/>
            <person name="Hayashi T."/>
            <person name="Toyoda A."/>
            <person name="Oliveira C."/>
            <person name="Osipova E."/>
            <person name="Leigh N.D."/>
            <person name="Simon A."/>
            <person name="Yun M.H."/>
        </authorList>
    </citation>
    <scope>NUCLEOTIDE SEQUENCE</scope>
    <source>
        <strain evidence="2">20211129_DDA</strain>
        <tissue evidence="2">Liver</tissue>
    </source>
</reference>